<dbReference type="Gene3D" id="3.30.559.10">
    <property type="entry name" value="Chloramphenicol acetyltransferase-like domain"/>
    <property type="match status" value="1"/>
</dbReference>
<protein>
    <submittedName>
        <fullName evidence="3">EOG090X08YX</fullName>
    </submittedName>
</protein>
<dbReference type="SUPFAM" id="SSF52777">
    <property type="entry name" value="CoA-dependent acyltransferases"/>
    <property type="match status" value="1"/>
</dbReference>
<dbReference type="GO" id="GO:0006086">
    <property type="term" value="P:pyruvate decarboxylation to acetyl-CoA"/>
    <property type="evidence" value="ECO:0007669"/>
    <property type="project" value="InterPro"/>
</dbReference>
<evidence type="ECO:0000313" key="3">
    <source>
        <dbReference type="EMBL" id="CAG4634897.1"/>
    </source>
</evidence>
<feature type="region of interest" description="Disordered" evidence="1">
    <location>
        <begin position="1"/>
        <end position="41"/>
    </location>
</feature>
<dbReference type="GO" id="GO:0016746">
    <property type="term" value="F:acyltransferase activity"/>
    <property type="evidence" value="ECO:0007669"/>
    <property type="project" value="InterPro"/>
</dbReference>
<dbReference type="GO" id="GO:0005739">
    <property type="term" value="C:mitochondrion"/>
    <property type="evidence" value="ECO:0007669"/>
    <property type="project" value="TreeGrafter"/>
</dbReference>
<proteinExistence type="predicted"/>
<evidence type="ECO:0000256" key="1">
    <source>
        <dbReference type="SAM" id="MobiDB-lite"/>
    </source>
</evidence>
<dbReference type="PANTHER" id="PTHR23151">
    <property type="entry name" value="DIHYDROLIPOAMIDE ACETYL/SUCCINYL-TRANSFERASE-RELATED"/>
    <property type="match status" value="1"/>
</dbReference>
<dbReference type="EMBL" id="OC978242">
    <property type="protein sequence ID" value="CAG4634897.1"/>
    <property type="molecule type" value="Genomic_DNA"/>
</dbReference>
<gene>
    <name evidence="3" type="primary">EOG090X08YX</name>
</gene>
<dbReference type="AlphaFoldDB" id="A0A9N6WP24"/>
<dbReference type="InterPro" id="IPR023213">
    <property type="entry name" value="CAT-like_dom_sf"/>
</dbReference>
<dbReference type="InterPro" id="IPR001078">
    <property type="entry name" value="2-oxoacid_DH_actylTfrase"/>
</dbReference>
<dbReference type="GO" id="GO:0045254">
    <property type="term" value="C:pyruvate dehydrogenase complex"/>
    <property type="evidence" value="ECO:0007669"/>
    <property type="project" value="InterPro"/>
</dbReference>
<dbReference type="Pfam" id="PF00198">
    <property type="entry name" value="2-oxoacid_dh"/>
    <property type="match status" value="1"/>
</dbReference>
<evidence type="ECO:0000259" key="2">
    <source>
        <dbReference type="Pfam" id="PF00198"/>
    </source>
</evidence>
<name>A0A9N6WP24_9CRUS</name>
<feature type="domain" description="2-oxoacid dehydrogenase acyltransferase catalytic" evidence="2">
    <location>
        <begin position="49"/>
        <end position="191"/>
    </location>
</feature>
<dbReference type="InterPro" id="IPR045257">
    <property type="entry name" value="E2/Pdx1"/>
</dbReference>
<organism evidence="3">
    <name type="scientific">Alona affinis</name>
    <dbReference type="NCBI Taxonomy" id="381656"/>
    <lineage>
        <taxon>Eukaryota</taxon>
        <taxon>Metazoa</taxon>
        <taxon>Ecdysozoa</taxon>
        <taxon>Arthropoda</taxon>
        <taxon>Crustacea</taxon>
        <taxon>Branchiopoda</taxon>
        <taxon>Diplostraca</taxon>
        <taxon>Cladocera</taxon>
        <taxon>Anomopoda</taxon>
        <taxon>Chydoridae</taxon>
        <taxon>Alona</taxon>
    </lineage>
</organism>
<reference evidence="3" key="1">
    <citation type="submission" date="2021-04" db="EMBL/GenBank/DDBJ databases">
        <authorList>
            <person name="Cornetti L."/>
        </authorList>
    </citation>
    <scope>NUCLEOTIDE SEQUENCE</scope>
</reference>
<dbReference type="PANTHER" id="PTHR23151:SF90">
    <property type="entry name" value="DIHYDROLIPOYLLYSINE-RESIDUE ACETYLTRANSFERASE COMPONENT OF PYRUVATE DEHYDROGENASE COMPLEX, MITOCHONDRIAL-RELATED"/>
    <property type="match status" value="1"/>
</dbReference>
<accession>A0A9N6WP24</accession>
<sequence length="284" mass="30786">MMPIIPTLPPKIGSPAAKPVGSVETSIPRKSSDVKPGKKVLSSPIGDQEYMDLDLSNMRRTIAKRLTQSKSEIPHAYNTVSCNMDSVLKLRKKMKIEGIDFSINDVIIKAVATALSLCPEVNVVWKGDELVQPNSIDVSVAVATTSGLITPIVTDVPLRGLQDIGKTVRDLAERARIGKLQLHEFQGGSFTRQPPDNEYNDLCLLDSFTTVAITESTLFQIGEDGKPTMLMTATLSYDGGAISAVAAATFMTTLRNLLESPQNLILGQSVNQQVHQRDEAVVNL</sequence>